<dbReference type="InterPro" id="IPR056085">
    <property type="entry name" value="DUF7668"/>
</dbReference>
<comment type="caution">
    <text evidence="2">The sequence shown here is derived from an EMBL/GenBank/DDBJ whole genome shotgun (WGS) entry which is preliminary data.</text>
</comment>
<dbReference type="Proteomes" id="UP000473681">
    <property type="component" value="Unassembled WGS sequence"/>
</dbReference>
<organism evidence="2 3">
    <name type="scientific">Clostridium botulinum</name>
    <dbReference type="NCBI Taxonomy" id="1491"/>
    <lineage>
        <taxon>Bacteria</taxon>
        <taxon>Bacillati</taxon>
        <taxon>Bacillota</taxon>
        <taxon>Clostridia</taxon>
        <taxon>Eubacteriales</taxon>
        <taxon>Clostridiaceae</taxon>
        <taxon>Clostridium</taxon>
    </lineage>
</organism>
<dbReference type="AlphaFoldDB" id="A0A6B4Q0Q4"/>
<evidence type="ECO:0000313" key="3">
    <source>
        <dbReference type="Proteomes" id="UP000473681"/>
    </source>
</evidence>
<evidence type="ECO:0000259" key="1">
    <source>
        <dbReference type="Pfam" id="PF24705"/>
    </source>
</evidence>
<proteinExistence type="predicted"/>
<protein>
    <recommendedName>
        <fullName evidence="1">DUF7668 domain-containing protein</fullName>
    </recommendedName>
</protein>
<evidence type="ECO:0000313" key="2">
    <source>
        <dbReference type="EMBL" id="NFN36763.1"/>
    </source>
</evidence>
<gene>
    <name evidence="2" type="ORF">FDB51_16985</name>
</gene>
<dbReference type="RefSeq" id="WP_061297715.1">
    <property type="nucleotide sequence ID" value="NZ_LFPD01000011.1"/>
</dbReference>
<dbReference type="EMBL" id="SWVK01000031">
    <property type="protein sequence ID" value="NFN36763.1"/>
    <property type="molecule type" value="Genomic_DNA"/>
</dbReference>
<name>A0A6B4Q0Q4_CLOBO</name>
<feature type="domain" description="DUF7668" evidence="1">
    <location>
        <begin position="21"/>
        <end position="130"/>
    </location>
</feature>
<accession>A0A6B4Q0Q4</accession>
<sequence length="130" mass="15225">MIKYELGEEMISAEKIVEKVVNSISEANYSKITEIVDNLDCLTISEIEECAEGFKSINHLERFDSYGIPCSFKPKYEYHQLKFYKWNDGKGMSCEYDLTTDGDLNDLTLMIDFYYEENMLRSVFKDLHVL</sequence>
<reference evidence="2 3" key="1">
    <citation type="submission" date="2019-04" db="EMBL/GenBank/DDBJ databases">
        <title>Genome sequencing of Clostridium botulinum Groups I-IV and Clostridium butyricum.</title>
        <authorList>
            <person name="Brunt J."/>
            <person name="Van Vliet A.H.M."/>
            <person name="Stringer S.C."/>
            <person name="Carter A.T."/>
            <person name="Peck M.W."/>
        </authorList>
    </citation>
    <scope>NUCLEOTIDE SEQUENCE [LARGE SCALE GENOMIC DNA]</scope>
    <source>
        <strain evidence="2 3">CB-K-33E</strain>
    </source>
</reference>
<dbReference type="Pfam" id="PF24705">
    <property type="entry name" value="DUF7668"/>
    <property type="match status" value="1"/>
</dbReference>